<reference evidence="1 2" key="1">
    <citation type="submission" date="2019-10" db="EMBL/GenBank/DDBJ databases">
        <title>Whole genome shotgun sequence of Acrocarpospora corrugata NBRC 13972.</title>
        <authorList>
            <person name="Ichikawa N."/>
            <person name="Kimura A."/>
            <person name="Kitahashi Y."/>
            <person name="Komaki H."/>
            <person name="Oguchi A."/>
        </authorList>
    </citation>
    <scope>NUCLEOTIDE SEQUENCE [LARGE SCALE GENOMIC DNA]</scope>
    <source>
        <strain evidence="1 2">NBRC 13972</strain>
    </source>
</reference>
<sequence>MPRPALQQTLKIGNQLQNPAPRHRSQAITHDPFGRVDGRWDEQVGSCAAARGTPGRGRERRAISVPLRAGGNQRASQAVIVVILIFTFGLHTSTQGIRDLVRTTGRQPRRLLASGRFTWERLLGLAASRSLGKAQKSDAAPGFRCGIAVFRGWRVGCRC</sequence>
<gene>
    <name evidence="1" type="ORF">Acor_64600</name>
</gene>
<evidence type="ECO:0000313" key="1">
    <source>
        <dbReference type="EMBL" id="GES04392.1"/>
    </source>
</evidence>
<evidence type="ECO:0000313" key="2">
    <source>
        <dbReference type="Proteomes" id="UP000334990"/>
    </source>
</evidence>
<name>A0A5M3W8Q9_9ACTN</name>
<protein>
    <submittedName>
        <fullName evidence="1">Uncharacterized protein</fullName>
    </submittedName>
</protein>
<organism evidence="1 2">
    <name type="scientific">Acrocarpospora corrugata</name>
    <dbReference type="NCBI Taxonomy" id="35763"/>
    <lineage>
        <taxon>Bacteria</taxon>
        <taxon>Bacillati</taxon>
        <taxon>Actinomycetota</taxon>
        <taxon>Actinomycetes</taxon>
        <taxon>Streptosporangiales</taxon>
        <taxon>Streptosporangiaceae</taxon>
        <taxon>Acrocarpospora</taxon>
    </lineage>
</organism>
<comment type="caution">
    <text evidence="1">The sequence shown here is derived from an EMBL/GenBank/DDBJ whole genome shotgun (WGS) entry which is preliminary data.</text>
</comment>
<accession>A0A5M3W8Q9</accession>
<keyword evidence="2" id="KW-1185">Reference proteome</keyword>
<dbReference type="EMBL" id="BLAD01000081">
    <property type="protein sequence ID" value="GES04392.1"/>
    <property type="molecule type" value="Genomic_DNA"/>
</dbReference>
<dbReference type="Proteomes" id="UP000334990">
    <property type="component" value="Unassembled WGS sequence"/>
</dbReference>
<proteinExistence type="predicted"/>
<dbReference type="AlphaFoldDB" id="A0A5M3W8Q9"/>